<dbReference type="PROSITE" id="PS00518">
    <property type="entry name" value="ZF_RING_1"/>
    <property type="match status" value="1"/>
</dbReference>
<keyword evidence="8" id="KW-1185">Reference proteome</keyword>
<dbReference type="Pfam" id="PF03105">
    <property type="entry name" value="SPX"/>
    <property type="match status" value="1"/>
</dbReference>
<evidence type="ECO:0000313" key="8">
    <source>
        <dbReference type="Proteomes" id="UP001194468"/>
    </source>
</evidence>
<dbReference type="SUPFAM" id="SSF57850">
    <property type="entry name" value="RING/U-box"/>
    <property type="match status" value="1"/>
</dbReference>
<reference evidence="7" key="1">
    <citation type="submission" date="2019-10" db="EMBL/GenBank/DDBJ databases">
        <authorList>
            <consortium name="DOE Joint Genome Institute"/>
            <person name="Kuo A."/>
            <person name="Miyauchi S."/>
            <person name="Kiss E."/>
            <person name="Drula E."/>
            <person name="Kohler A."/>
            <person name="Sanchez-Garcia M."/>
            <person name="Andreopoulos B."/>
            <person name="Barry K.W."/>
            <person name="Bonito G."/>
            <person name="Buee M."/>
            <person name="Carver A."/>
            <person name="Chen C."/>
            <person name="Cichocki N."/>
            <person name="Clum A."/>
            <person name="Culley D."/>
            <person name="Crous P.W."/>
            <person name="Fauchery L."/>
            <person name="Girlanda M."/>
            <person name="Hayes R."/>
            <person name="Keri Z."/>
            <person name="LaButti K."/>
            <person name="Lipzen A."/>
            <person name="Lombard V."/>
            <person name="Magnuson J."/>
            <person name="Maillard F."/>
            <person name="Morin E."/>
            <person name="Murat C."/>
            <person name="Nolan M."/>
            <person name="Ohm R."/>
            <person name="Pangilinan J."/>
            <person name="Pereira M."/>
            <person name="Perotto S."/>
            <person name="Peter M."/>
            <person name="Riley R."/>
            <person name="Sitrit Y."/>
            <person name="Stielow B."/>
            <person name="Szollosi G."/>
            <person name="Zifcakova L."/>
            <person name="Stursova M."/>
            <person name="Spatafora J.W."/>
            <person name="Tedersoo L."/>
            <person name="Vaario L.-M."/>
            <person name="Yamada A."/>
            <person name="Yan M."/>
            <person name="Wang P."/>
            <person name="Xu J."/>
            <person name="Bruns T."/>
            <person name="Baldrian P."/>
            <person name="Vilgalys R."/>
            <person name="Henrissat B."/>
            <person name="Grigoriev I.V."/>
            <person name="Hibbett D."/>
            <person name="Nagy L.G."/>
            <person name="Martin F.M."/>
        </authorList>
    </citation>
    <scope>NUCLEOTIDE SEQUENCE</scope>
    <source>
        <strain evidence="7">BED1</strain>
    </source>
</reference>
<dbReference type="InterPro" id="IPR001841">
    <property type="entry name" value="Znf_RING"/>
</dbReference>
<dbReference type="InterPro" id="IPR017907">
    <property type="entry name" value="Znf_RING_CS"/>
</dbReference>
<evidence type="ECO:0000313" key="7">
    <source>
        <dbReference type="EMBL" id="KAF8443756.1"/>
    </source>
</evidence>
<dbReference type="SMART" id="SM00184">
    <property type="entry name" value="RING"/>
    <property type="match status" value="1"/>
</dbReference>
<evidence type="ECO:0000256" key="3">
    <source>
        <dbReference type="ARBA" id="ARBA00022833"/>
    </source>
</evidence>
<dbReference type="GO" id="GO:0008270">
    <property type="term" value="F:zinc ion binding"/>
    <property type="evidence" value="ECO:0007669"/>
    <property type="project" value="UniProtKB-KW"/>
</dbReference>
<keyword evidence="1" id="KW-0479">Metal-binding</keyword>
<dbReference type="PANTHER" id="PTHR23327">
    <property type="entry name" value="RING FINGER PROTEIN 127"/>
    <property type="match status" value="1"/>
</dbReference>
<dbReference type="PROSITE" id="PS51382">
    <property type="entry name" value="SPX"/>
    <property type="match status" value="1"/>
</dbReference>
<protein>
    <recommendedName>
        <fullName evidence="9">RING-14 protein</fullName>
    </recommendedName>
</protein>
<dbReference type="InterPro" id="IPR004331">
    <property type="entry name" value="SPX_dom"/>
</dbReference>
<evidence type="ECO:0000259" key="5">
    <source>
        <dbReference type="PROSITE" id="PS50089"/>
    </source>
</evidence>
<organism evidence="7 8">
    <name type="scientific">Boletus edulis BED1</name>
    <dbReference type="NCBI Taxonomy" id="1328754"/>
    <lineage>
        <taxon>Eukaryota</taxon>
        <taxon>Fungi</taxon>
        <taxon>Dikarya</taxon>
        <taxon>Basidiomycota</taxon>
        <taxon>Agaricomycotina</taxon>
        <taxon>Agaricomycetes</taxon>
        <taxon>Agaricomycetidae</taxon>
        <taxon>Boletales</taxon>
        <taxon>Boletineae</taxon>
        <taxon>Boletaceae</taxon>
        <taxon>Boletoideae</taxon>
        <taxon>Boletus</taxon>
    </lineage>
</organism>
<dbReference type="PANTHER" id="PTHR23327:SF51">
    <property type="entry name" value="TRANSCRIPTIONAL REGULATOR OF YEAST FORM ADHERENCE 3"/>
    <property type="match status" value="1"/>
</dbReference>
<keyword evidence="2 4" id="KW-0863">Zinc-finger</keyword>
<dbReference type="InterPro" id="IPR013083">
    <property type="entry name" value="Znf_RING/FYVE/PHD"/>
</dbReference>
<feature type="domain" description="RING-type" evidence="5">
    <location>
        <begin position="404"/>
        <end position="443"/>
    </location>
</feature>
<dbReference type="EMBL" id="WHUW01000007">
    <property type="protein sequence ID" value="KAF8443756.1"/>
    <property type="molecule type" value="Genomic_DNA"/>
</dbReference>
<accession>A0AAD4BZ49</accession>
<comment type="caution">
    <text evidence="7">The sequence shown here is derived from an EMBL/GenBank/DDBJ whole genome shotgun (WGS) entry which is preliminary data.</text>
</comment>
<evidence type="ECO:0000256" key="2">
    <source>
        <dbReference type="ARBA" id="ARBA00022771"/>
    </source>
</evidence>
<evidence type="ECO:0008006" key="9">
    <source>
        <dbReference type="Google" id="ProtNLM"/>
    </source>
</evidence>
<evidence type="ECO:0000259" key="6">
    <source>
        <dbReference type="PROSITE" id="PS51382"/>
    </source>
</evidence>
<sequence>MHFSKTYAQLLLTLPPEFRNNAFEYRKLKQLINQIVFELDSLGLAPSFLRSLHDHGPEMVSRMSRNITDGTLTVDSESMSGASHRQTIVYEIVWNSSVLQPRLRLSSSSPSDVPIHRNSIPSTIQPVCHVNLPIPERSLSHITQALLHTPIIFGDEMSLINHSMESDQPDDLIIPLPSDMAFFQLLTSTLSSLSGYLNMLEQGFNPVLTTLAASISSAARPASSSAPRSFSPYSLAADHSMSLCPGPGGKSDLCTWREIFRLYVEAEVFESVSESTRGERSIEEVEKHLELFKGHVQEKKEYLVFPRSREAFAVFLNLNLFILNVKKFQLANSEATRKILKKHTKRTTLPIPSCLQERDASTPTASSCQLALITRPSKSLPRLLVQAIGEVLLPIIPHIDDYSCLICASIAFKPIRLCCGHFFCVRCLVKMQRRRMADCPMCRAHTVLQANPSNVDYGLLNLMADWFPIESREKQHANEREVVQEQLEALGITDARICRIM</sequence>
<keyword evidence="3" id="KW-0862">Zinc</keyword>
<evidence type="ECO:0000256" key="1">
    <source>
        <dbReference type="ARBA" id="ARBA00022723"/>
    </source>
</evidence>
<gene>
    <name evidence="7" type="ORF">L210DRAFT_3532133</name>
</gene>
<proteinExistence type="predicted"/>
<dbReference type="Gene3D" id="3.30.40.10">
    <property type="entry name" value="Zinc/RING finger domain, C3HC4 (zinc finger)"/>
    <property type="match status" value="1"/>
</dbReference>
<dbReference type="Proteomes" id="UP001194468">
    <property type="component" value="Unassembled WGS sequence"/>
</dbReference>
<dbReference type="AlphaFoldDB" id="A0AAD4BZ49"/>
<name>A0AAD4BZ49_BOLED</name>
<evidence type="ECO:0000256" key="4">
    <source>
        <dbReference type="PROSITE-ProRule" id="PRU00175"/>
    </source>
</evidence>
<reference evidence="7" key="2">
    <citation type="journal article" date="2020" name="Nat. Commun.">
        <title>Large-scale genome sequencing of mycorrhizal fungi provides insights into the early evolution of symbiotic traits.</title>
        <authorList>
            <person name="Miyauchi S."/>
            <person name="Kiss E."/>
            <person name="Kuo A."/>
            <person name="Drula E."/>
            <person name="Kohler A."/>
            <person name="Sanchez-Garcia M."/>
            <person name="Morin E."/>
            <person name="Andreopoulos B."/>
            <person name="Barry K.W."/>
            <person name="Bonito G."/>
            <person name="Buee M."/>
            <person name="Carver A."/>
            <person name="Chen C."/>
            <person name="Cichocki N."/>
            <person name="Clum A."/>
            <person name="Culley D."/>
            <person name="Crous P.W."/>
            <person name="Fauchery L."/>
            <person name="Girlanda M."/>
            <person name="Hayes R.D."/>
            <person name="Keri Z."/>
            <person name="LaButti K."/>
            <person name="Lipzen A."/>
            <person name="Lombard V."/>
            <person name="Magnuson J."/>
            <person name="Maillard F."/>
            <person name="Murat C."/>
            <person name="Nolan M."/>
            <person name="Ohm R.A."/>
            <person name="Pangilinan J."/>
            <person name="Pereira M.F."/>
            <person name="Perotto S."/>
            <person name="Peter M."/>
            <person name="Pfister S."/>
            <person name="Riley R."/>
            <person name="Sitrit Y."/>
            <person name="Stielow J.B."/>
            <person name="Szollosi G."/>
            <person name="Zifcakova L."/>
            <person name="Stursova M."/>
            <person name="Spatafora J.W."/>
            <person name="Tedersoo L."/>
            <person name="Vaario L.M."/>
            <person name="Yamada A."/>
            <person name="Yan M."/>
            <person name="Wang P."/>
            <person name="Xu J."/>
            <person name="Bruns T."/>
            <person name="Baldrian P."/>
            <person name="Vilgalys R."/>
            <person name="Dunand C."/>
            <person name="Henrissat B."/>
            <person name="Grigoriev I.V."/>
            <person name="Hibbett D."/>
            <person name="Nagy L.G."/>
            <person name="Martin F.M."/>
        </authorList>
    </citation>
    <scope>NUCLEOTIDE SEQUENCE</scope>
    <source>
        <strain evidence="7">BED1</strain>
    </source>
</reference>
<feature type="domain" description="SPX" evidence="6">
    <location>
        <begin position="1"/>
        <end position="357"/>
    </location>
</feature>
<dbReference type="PROSITE" id="PS50089">
    <property type="entry name" value="ZF_RING_2"/>
    <property type="match status" value="1"/>
</dbReference>